<name>A0A820J1W0_9BILA</name>
<sequence length="177" mass="17995">KDGEPGKDGKNGKNGDPGKDGNPGKDGEDGKNGNPGKDGCDGKDDGKDGACGKDGINGKDGCDGKDGKNGNPGKDGKDGVCRYPPPPPPPTPSPHPPVCSNCDNYCTCARDCCLNSRNVNARNPSDPANYIACTSDRGCPNAKGGDVACVRPSFFHGVGCGGTYCTLSCVRGCFVII</sequence>
<evidence type="ECO:0000256" key="1">
    <source>
        <dbReference type="SAM" id="MobiDB-lite"/>
    </source>
</evidence>
<protein>
    <submittedName>
        <fullName evidence="2">Uncharacterized protein</fullName>
    </submittedName>
</protein>
<feature type="compositionally biased region" description="Pro residues" evidence="1">
    <location>
        <begin position="83"/>
        <end position="94"/>
    </location>
</feature>
<organism evidence="2 3">
    <name type="scientific">Rotaria sordida</name>
    <dbReference type="NCBI Taxonomy" id="392033"/>
    <lineage>
        <taxon>Eukaryota</taxon>
        <taxon>Metazoa</taxon>
        <taxon>Spiralia</taxon>
        <taxon>Gnathifera</taxon>
        <taxon>Rotifera</taxon>
        <taxon>Eurotatoria</taxon>
        <taxon>Bdelloidea</taxon>
        <taxon>Philodinida</taxon>
        <taxon>Philodinidae</taxon>
        <taxon>Rotaria</taxon>
    </lineage>
</organism>
<dbReference type="Pfam" id="PF01391">
    <property type="entry name" value="Collagen"/>
    <property type="match status" value="1"/>
</dbReference>
<reference evidence="2" key="1">
    <citation type="submission" date="2021-02" db="EMBL/GenBank/DDBJ databases">
        <authorList>
            <person name="Nowell W R."/>
        </authorList>
    </citation>
    <scope>NUCLEOTIDE SEQUENCE</scope>
</reference>
<dbReference type="EMBL" id="CAJOBD010041247">
    <property type="protein sequence ID" value="CAF4319893.1"/>
    <property type="molecule type" value="Genomic_DNA"/>
</dbReference>
<evidence type="ECO:0000313" key="3">
    <source>
        <dbReference type="Proteomes" id="UP000663836"/>
    </source>
</evidence>
<gene>
    <name evidence="2" type="ORF">JBS370_LOCUS40979</name>
</gene>
<feature type="region of interest" description="Disordered" evidence="1">
    <location>
        <begin position="1"/>
        <end position="94"/>
    </location>
</feature>
<comment type="caution">
    <text evidence="2">The sequence shown here is derived from an EMBL/GenBank/DDBJ whole genome shotgun (WGS) entry which is preliminary data.</text>
</comment>
<feature type="non-terminal residue" evidence="2">
    <location>
        <position position="177"/>
    </location>
</feature>
<accession>A0A820J1W0</accession>
<feature type="compositionally biased region" description="Basic and acidic residues" evidence="1">
    <location>
        <begin position="1"/>
        <end position="31"/>
    </location>
</feature>
<dbReference type="Proteomes" id="UP000663836">
    <property type="component" value="Unassembled WGS sequence"/>
</dbReference>
<feature type="compositionally biased region" description="Basic and acidic residues" evidence="1">
    <location>
        <begin position="38"/>
        <end position="80"/>
    </location>
</feature>
<dbReference type="PANTHER" id="PTHR24637">
    <property type="entry name" value="COLLAGEN"/>
    <property type="match status" value="1"/>
</dbReference>
<feature type="non-terminal residue" evidence="2">
    <location>
        <position position="1"/>
    </location>
</feature>
<dbReference type="AlphaFoldDB" id="A0A820J1W0"/>
<dbReference type="InterPro" id="IPR008160">
    <property type="entry name" value="Collagen"/>
</dbReference>
<proteinExistence type="predicted"/>
<evidence type="ECO:0000313" key="2">
    <source>
        <dbReference type="EMBL" id="CAF4319893.1"/>
    </source>
</evidence>